<accession>A0A8J6Y2K7</accession>
<comment type="function">
    <text evidence="2">Antitoxin component of a type II toxin-antitoxin (TA) system.</text>
</comment>
<comment type="similarity">
    <text evidence="1 2">Belongs to the phD/YefM antitoxin family.</text>
</comment>
<dbReference type="EMBL" id="JACXWD010000073">
    <property type="protein sequence ID" value="MBD3869293.1"/>
    <property type="molecule type" value="Genomic_DNA"/>
</dbReference>
<organism evidence="3 4">
    <name type="scientific">Candidatus Polarisedimenticola svalbardensis</name>
    <dbReference type="NCBI Taxonomy" id="2886004"/>
    <lineage>
        <taxon>Bacteria</taxon>
        <taxon>Pseudomonadati</taxon>
        <taxon>Acidobacteriota</taxon>
        <taxon>Candidatus Polarisedimenticolia</taxon>
        <taxon>Candidatus Polarisedimenticolales</taxon>
        <taxon>Candidatus Polarisedimenticolaceae</taxon>
        <taxon>Candidatus Polarisedimenticola</taxon>
    </lineage>
</organism>
<dbReference type="AlphaFoldDB" id="A0A8J6Y2K7"/>
<evidence type="ECO:0000256" key="2">
    <source>
        <dbReference type="RuleBase" id="RU362080"/>
    </source>
</evidence>
<dbReference type="PANTHER" id="PTHR33713:SF6">
    <property type="entry name" value="ANTITOXIN YEFM"/>
    <property type="match status" value="1"/>
</dbReference>
<dbReference type="InterPro" id="IPR006442">
    <property type="entry name" value="Antitoxin_Phd/YefM"/>
</dbReference>
<comment type="caution">
    <text evidence="3">The sequence shown here is derived from an EMBL/GenBank/DDBJ whole genome shotgun (WGS) entry which is preliminary data.</text>
</comment>
<reference evidence="3 4" key="1">
    <citation type="submission" date="2020-08" db="EMBL/GenBank/DDBJ databases">
        <title>Acidobacteriota in marine sediments use diverse sulfur dissimilation pathways.</title>
        <authorList>
            <person name="Wasmund K."/>
        </authorList>
    </citation>
    <scope>NUCLEOTIDE SEQUENCE [LARGE SCALE GENOMIC DNA]</scope>
    <source>
        <strain evidence="3">MAG AM4</strain>
    </source>
</reference>
<evidence type="ECO:0000256" key="1">
    <source>
        <dbReference type="ARBA" id="ARBA00009981"/>
    </source>
</evidence>
<dbReference type="InterPro" id="IPR051405">
    <property type="entry name" value="phD/YefM_antitoxin"/>
</dbReference>
<evidence type="ECO:0000313" key="4">
    <source>
        <dbReference type="Proteomes" id="UP000648239"/>
    </source>
</evidence>
<dbReference type="Gene3D" id="3.40.1620.10">
    <property type="entry name" value="YefM-like domain"/>
    <property type="match status" value="1"/>
</dbReference>
<sequence>MANRTTYTQARATLASLCDQVAETREPYVIERRNGENVALISEAELDSLLETAHLLRSPKNAGRLAAALERALDGEPAPSSLSELRRNLGIEEA</sequence>
<dbReference type="SUPFAM" id="SSF143120">
    <property type="entry name" value="YefM-like"/>
    <property type="match status" value="1"/>
</dbReference>
<proteinExistence type="inferred from homology"/>
<gene>
    <name evidence="3" type="ORF">IFK94_14325</name>
</gene>
<protein>
    <recommendedName>
        <fullName evidence="2">Antitoxin</fullName>
    </recommendedName>
</protein>
<evidence type="ECO:0000313" key="3">
    <source>
        <dbReference type="EMBL" id="MBD3869293.1"/>
    </source>
</evidence>
<dbReference type="NCBIfam" id="TIGR01552">
    <property type="entry name" value="phd_fam"/>
    <property type="match status" value="1"/>
</dbReference>
<dbReference type="PANTHER" id="PTHR33713">
    <property type="entry name" value="ANTITOXIN YAFN-RELATED"/>
    <property type="match status" value="1"/>
</dbReference>
<dbReference type="InterPro" id="IPR036165">
    <property type="entry name" value="YefM-like_sf"/>
</dbReference>
<dbReference type="Gene3D" id="1.10.1220.170">
    <property type="match status" value="1"/>
</dbReference>
<dbReference type="Proteomes" id="UP000648239">
    <property type="component" value="Unassembled WGS sequence"/>
</dbReference>
<dbReference type="Pfam" id="PF02604">
    <property type="entry name" value="PhdYeFM_antitox"/>
    <property type="match status" value="1"/>
</dbReference>
<name>A0A8J6Y2K7_9BACT</name>